<protein>
    <submittedName>
        <fullName evidence="3">Phosphatidate cytidylyltransferase</fullName>
    </submittedName>
</protein>
<evidence type="ECO:0000313" key="2">
    <source>
        <dbReference type="Proteomes" id="UP000271162"/>
    </source>
</evidence>
<keyword evidence="2" id="KW-1185">Reference proteome</keyword>
<dbReference type="AlphaFoldDB" id="A0A0N4YXR8"/>
<proteinExistence type="predicted"/>
<dbReference type="Proteomes" id="UP000271162">
    <property type="component" value="Unassembled WGS sequence"/>
</dbReference>
<reference evidence="3" key="1">
    <citation type="submission" date="2017-02" db="UniProtKB">
        <authorList>
            <consortium name="WormBaseParasite"/>
        </authorList>
    </citation>
    <scope>IDENTIFICATION</scope>
</reference>
<evidence type="ECO:0000313" key="3">
    <source>
        <dbReference type="WBParaSite" id="NBR_0002204001-mRNA-1"/>
    </source>
</evidence>
<name>A0A0N4YXR8_NIPBR</name>
<organism evidence="3">
    <name type="scientific">Nippostrongylus brasiliensis</name>
    <name type="common">Rat hookworm</name>
    <dbReference type="NCBI Taxonomy" id="27835"/>
    <lineage>
        <taxon>Eukaryota</taxon>
        <taxon>Metazoa</taxon>
        <taxon>Ecdysozoa</taxon>
        <taxon>Nematoda</taxon>
        <taxon>Chromadorea</taxon>
        <taxon>Rhabditida</taxon>
        <taxon>Rhabditina</taxon>
        <taxon>Rhabditomorpha</taxon>
        <taxon>Strongyloidea</taxon>
        <taxon>Heligmosomidae</taxon>
        <taxon>Nippostrongylus</taxon>
    </lineage>
</organism>
<gene>
    <name evidence="1" type="ORF">NBR_LOCUS22041</name>
</gene>
<dbReference type="EMBL" id="UYSL01027299">
    <property type="protein sequence ID" value="VDL86586.1"/>
    <property type="molecule type" value="Genomic_DNA"/>
</dbReference>
<sequence>MRKTAVMHACPFDVSIFLRNISCSIVKKIGLKMHHGAVGKQLLALTSPYGTALTQIAFTTDVRQLLVYTAKWAK</sequence>
<accession>A0A0N4YXR8</accession>
<evidence type="ECO:0000313" key="1">
    <source>
        <dbReference type="EMBL" id="VDL86586.1"/>
    </source>
</evidence>
<reference evidence="1 2" key="2">
    <citation type="submission" date="2018-11" db="EMBL/GenBank/DDBJ databases">
        <authorList>
            <consortium name="Pathogen Informatics"/>
        </authorList>
    </citation>
    <scope>NUCLEOTIDE SEQUENCE [LARGE SCALE GENOMIC DNA]</scope>
</reference>
<dbReference type="WBParaSite" id="NBR_0002204001-mRNA-1">
    <property type="protein sequence ID" value="NBR_0002204001-mRNA-1"/>
    <property type="gene ID" value="NBR_0002204001"/>
</dbReference>